<dbReference type="InterPro" id="IPR051380">
    <property type="entry name" value="pH-response_reg_palI/RIM9"/>
</dbReference>
<evidence type="ECO:0000313" key="7">
    <source>
        <dbReference type="EMBL" id="ODV78110.1"/>
    </source>
</evidence>
<dbReference type="OrthoDB" id="2354757at2759"/>
<dbReference type="GO" id="GO:0035838">
    <property type="term" value="C:growing cell tip"/>
    <property type="evidence" value="ECO:0007669"/>
    <property type="project" value="TreeGrafter"/>
</dbReference>
<dbReference type="RefSeq" id="XP_020063232.1">
    <property type="nucleotide sequence ID" value="XM_020210328.1"/>
</dbReference>
<dbReference type="Proteomes" id="UP000094285">
    <property type="component" value="Unassembled WGS sequence"/>
</dbReference>
<dbReference type="InterPro" id="IPR009571">
    <property type="entry name" value="SUR7/Rim9-like_fungi"/>
</dbReference>
<feature type="compositionally biased region" description="Polar residues" evidence="5">
    <location>
        <begin position="447"/>
        <end position="476"/>
    </location>
</feature>
<feature type="region of interest" description="Disordered" evidence="5">
    <location>
        <begin position="366"/>
        <end position="409"/>
    </location>
</feature>
<comment type="subcellular location">
    <subcellularLocation>
        <location evidence="1">Membrane</location>
        <topology evidence="1">Multi-pass membrane protein</topology>
    </subcellularLocation>
</comment>
<evidence type="ECO:0000256" key="2">
    <source>
        <dbReference type="ARBA" id="ARBA00022692"/>
    </source>
</evidence>
<evidence type="ECO:0000256" key="3">
    <source>
        <dbReference type="ARBA" id="ARBA00022989"/>
    </source>
</evidence>
<proteinExistence type="predicted"/>
<feature type="transmembrane region" description="Helical" evidence="6">
    <location>
        <begin position="116"/>
        <end position="143"/>
    </location>
</feature>
<keyword evidence="3 6" id="KW-1133">Transmembrane helix</keyword>
<organism evidence="7 8">
    <name type="scientific">Suhomyces tanzawaensis NRRL Y-17324</name>
    <dbReference type="NCBI Taxonomy" id="984487"/>
    <lineage>
        <taxon>Eukaryota</taxon>
        <taxon>Fungi</taxon>
        <taxon>Dikarya</taxon>
        <taxon>Ascomycota</taxon>
        <taxon>Saccharomycotina</taxon>
        <taxon>Pichiomycetes</taxon>
        <taxon>Debaryomycetaceae</taxon>
        <taxon>Suhomyces</taxon>
    </lineage>
</organism>
<name>A0A1E4SF42_9ASCO</name>
<feature type="compositionally biased region" description="Polar residues" evidence="5">
    <location>
        <begin position="375"/>
        <end position="409"/>
    </location>
</feature>
<feature type="transmembrane region" description="Helical" evidence="6">
    <location>
        <begin position="149"/>
        <end position="170"/>
    </location>
</feature>
<dbReference type="PANTHER" id="PTHR28013">
    <property type="entry name" value="PROTEIN DCV1-RELATED"/>
    <property type="match status" value="1"/>
</dbReference>
<dbReference type="PANTHER" id="PTHR28013:SF3">
    <property type="entry name" value="PROTEIN DCV1-RELATED"/>
    <property type="match status" value="1"/>
</dbReference>
<evidence type="ECO:0000256" key="5">
    <source>
        <dbReference type="SAM" id="MobiDB-lite"/>
    </source>
</evidence>
<evidence type="ECO:0000313" key="8">
    <source>
        <dbReference type="Proteomes" id="UP000094285"/>
    </source>
</evidence>
<keyword evidence="4 6" id="KW-0472">Membrane</keyword>
<evidence type="ECO:0000256" key="4">
    <source>
        <dbReference type="ARBA" id="ARBA00023136"/>
    </source>
</evidence>
<dbReference type="Pfam" id="PF06687">
    <property type="entry name" value="SUR7"/>
    <property type="match status" value="1"/>
</dbReference>
<keyword evidence="8" id="KW-1185">Reference proteome</keyword>
<dbReference type="GO" id="GO:0032153">
    <property type="term" value="C:cell division site"/>
    <property type="evidence" value="ECO:0007669"/>
    <property type="project" value="TreeGrafter"/>
</dbReference>
<evidence type="ECO:0000256" key="6">
    <source>
        <dbReference type="SAM" id="Phobius"/>
    </source>
</evidence>
<gene>
    <name evidence="7" type="ORF">CANTADRAFT_54492</name>
</gene>
<dbReference type="STRING" id="984487.A0A1E4SF42"/>
<dbReference type="EMBL" id="KV453914">
    <property type="protein sequence ID" value="ODV78110.1"/>
    <property type="molecule type" value="Genomic_DNA"/>
</dbReference>
<feature type="region of interest" description="Disordered" evidence="5">
    <location>
        <begin position="447"/>
        <end position="485"/>
    </location>
</feature>
<evidence type="ECO:0000256" key="1">
    <source>
        <dbReference type="ARBA" id="ARBA00004141"/>
    </source>
</evidence>
<sequence>MVRAGFNTLSLVLILVAFVFLLLATISTPVVQSFSLASTDTHKYGIFGYCFSSRNSCLKASYPYSLDDAHDSTSNWLLLSSSRETLAKVFIVAPIALGLNFFTLAVIVATHFNSKAIALFAIVLNIISFIATTIVAIIVVLVFYPNLNWTGWILIGAAAANLISLVSLFLSLTFNSDSNDDIHSNESIDRYVTGADSEKQGFSSNFAGPASISNIPPPNPTNYDTSSSYSKDFESKASNPYNRSQTTNFQVTPHQQRAAYGTNPPPQPQGFKLYDKATHSSNSSVYNDAIQTANDFTHPDVAPNLVASSAGVQQPSNLSYPRNHVRDSGVEPVYPMNHSSVFEHHPEVEGHKPFTEMDDFELEDYGDDERVPLNNCHNGQQVGTSGNESDADSDFTSVSQRAPNPSYGAQQGYYPVAQAPHSQQFQQNQQFHQQPSQQYYKPVQQNTAYGGFQPQPQINQPARQSVSDNALANNPDFNVGGPRPAKRRVQQGFVPVANRYNKSAASSSMMGRGGARSGPYGVI</sequence>
<dbReference type="GO" id="GO:0005886">
    <property type="term" value="C:plasma membrane"/>
    <property type="evidence" value="ECO:0007669"/>
    <property type="project" value="InterPro"/>
</dbReference>
<feature type="region of interest" description="Disordered" evidence="5">
    <location>
        <begin position="210"/>
        <end position="246"/>
    </location>
</feature>
<feature type="compositionally biased region" description="Polar residues" evidence="5">
    <location>
        <begin position="221"/>
        <end position="246"/>
    </location>
</feature>
<dbReference type="GeneID" id="30984464"/>
<feature type="transmembrane region" description="Helical" evidence="6">
    <location>
        <begin position="86"/>
        <end position="109"/>
    </location>
</feature>
<protein>
    <submittedName>
        <fullName evidence="7">Pali-domain-containing protein</fullName>
    </submittedName>
</protein>
<keyword evidence="2 6" id="KW-0812">Transmembrane</keyword>
<accession>A0A1E4SF42</accession>
<dbReference type="AlphaFoldDB" id="A0A1E4SF42"/>
<reference evidence="8" key="1">
    <citation type="submission" date="2016-05" db="EMBL/GenBank/DDBJ databases">
        <title>Comparative genomics of biotechnologically important yeasts.</title>
        <authorList>
            <consortium name="DOE Joint Genome Institute"/>
            <person name="Riley R."/>
            <person name="Haridas S."/>
            <person name="Wolfe K.H."/>
            <person name="Lopes M.R."/>
            <person name="Hittinger C.T."/>
            <person name="Goker M."/>
            <person name="Salamov A."/>
            <person name="Wisecaver J."/>
            <person name="Long T.M."/>
            <person name="Aerts A.L."/>
            <person name="Barry K."/>
            <person name="Choi C."/>
            <person name="Clum A."/>
            <person name="Coughlan A.Y."/>
            <person name="Deshpande S."/>
            <person name="Douglass A.P."/>
            <person name="Hanson S.J."/>
            <person name="Klenk H.-P."/>
            <person name="Labutti K."/>
            <person name="Lapidus A."/>
            <person name="Lindquist E."/>
            <person name="Lipzen A."/>
            <person name="Meier-Kolthoff J.P."/>
            <person name="Ohm R.A."/>
            <person name="Otillar R.P."/>
            <person name="Pangilinan J."/>
            <person name="Peng Y."/>
            <person name="Rokas A."/>
            <person name="Rosa C.A."/>
            <person name="Scheuner C."/>
            <person name="Sibirny A.A."/>
            <person name="Slot J.C."/>
            <person name="Stielow J.B."/>
            <person name="Sun H."/>
            <person name="Kurtzman C.P."/>
            <person name="Blackwell M."/>
            <person name="Grigoriev I.V."/>
            <person name="Jeffries T.W."/>
        </authorList>
    </citation>
    <scope>NUCLEOTIDE SEQUENCE [LARGE SCALE GENOMIC DNA]</scope>
    <source>
        <strain evidence="8">NRRL Y-17324</strain>
    </source>
</reference>